<dbReference type="GO" id="GO:0008168">
    <property type="term" value="F:methyltransferase activity"/>
    <property type="evidence" value="ECO:0007669"/>
    <property type="project" value="UniProtKB-KW"/>
</dbReference>
<accession>A0A516GLW0</accession>
<proteinExistence type="predicted"/>
<protein>
    <submittedName>
        <fullName evidence="2">Class I SAM-dependent methyltransferase</fullName>
    </submittedName>
</protein>
<organism evidence="2 3">
    <name type="scientific">Formosa sediminum</name>
    <dbReference type="NCBI Taxonomy" id="2594004"/>
    <lineage>
        <taxon>Bacteria</taxon>
        <taxon>Pseudomonadati</taxon>
        <taxon>Bacteroidota</taxon>
        <taxon>Flavobacteriia</taxon>
        <taxon>Flavobacteriales</taxon>
        <taxon>Flavobacteriaceae</taxon>
        <taxon>Formosa</taxon>
    </lineage>
</organism>
<evidence type="ECO:0000313" key="3">
    <source>
        <dbReference type="Proteomes" id="UP000319209"/>
    </source>
</evidence>
<dbReference type="Gene3D" id="3.40.50.150">
    <property type="entry name" value="Vaccinia Virus protein VP39"/>
    <property type="match status" value="1"/>
</dbReference>
<dbReference type="PANTHER" id="PTHR43861">
    <property type="entry name" value="TRANS-ACONITATE 2-METHYLTRANSFERASE-RELATED"/>
    <property type="match status" value="1"/>
</dbReference>
<dbReference type="GO" id="GO:0032259">
    <property type="term" value="P:methylation"/>
    <property type="evidence" value="ECO:0007669"/>
    <property type="project" value="UniProtKB-KW"/>
</dbReference>
<gene>
    <name evidence="2" type="ORF">FNB79_00385</name>
</gene>
<dbReference type="CDD" id="cd02440">
    <property type="entry name" value="AdoMet_MTases"/>
    <property type="match status" value="1"/>
</dbReference>
<keyword evidence="2" id="KW-0489">Methyltransferase</keyword>
<keyword evidence="2" id="KW-0808">Transferase</keyword>
<evidence type="ECO:0000259" key="1">
    <source>
        <dbReference type="Pfam" id="PF13847"/>
    </source>
</evidence>
<dbReference type="InterPro" id="IPR029063">
    <property type="entry name" value="SAM-dependent_MTases_sf"/>
</dbReference>
<reference evidence="2 3" key="1">
    <citation type="submission" date="2019-07" db="EMBL/GenBank/DDBJ databases">
        <title>Genome sequencing for Formosa sp. PS13.</title>
        <authorList>
            <person name="Park S.-J."/>
        </authorList>
    </citation>
    <scope>NUCLEOTIDE SEQUENCE [LARGE SCALE GENOMIC DNA]</scope>
    <source>
        <strain evidence="2 3">PS13</strain>
    </source>
</reference>
<dbReference type="AlphaFoldDB" id="A0A516GLW0"/>
<dbReference type="InterPro" id="IPR025714">
    <property type="entry name" value="Methyltranfer_dom"/>
</dbReference>
<dbReference type="RefSeq" id="WP_143379419.1">
    <property type="nucleotide sequence ID" value="NZ_CP041637.1"/>
</dbReference>
<evidence type="ECO:0000313" key="2">
    <source>
        <dbReference type="EMBL" id="QDO92507.1"/>
    </source>
</evidence>
<dbReference type="OrthoDB" id="1119595at2"/>
<feature type="domain" description="Methyltransferase" evidence="1">
    <location>
        <begin position="85"/>
        <end position="204"/>
    </location>
</feature>
<name>A0A516GLW0_9FLAO</name>
<keyword evidence="3" id="KW-1185">Reference proteome</keyword>
<sequence>MKRLVTIDDITDVLHKFKQRGFSFILSKLNIIGIIRTEKTFNQLNYKSADWWIIPKVKERWNILISGNKNTDYKDYLINNYLQNKKNLKLISLGSGSSHHEIELAKHSNFDEIICIDIAENRILEAKSKANKLMLKNIKFVCADFNNYNIPKEYFDIVFFHASLHHFDNIDNCVANTIKKSLKPGGLLVINEYVGATRLQFSKQQIIKINEALNIIPKEYRTRYKSNLLKKKFHGPGIIRMILADPSECVDSVSILPAIHSNFHTIIEKPYGGNILMNVLKDISHHFINLDSDNNQILEKLFSLEDEYLKNNPSDFIFGIYQKISPIKN</sequence>
<dbReference type="Pfam" id="PF13847">
    <property type="entry name" value="Methyltransf_31"/>
    <property type="match status" value="1"/>
</dbReference>
<dbReference type="SUPFAM" id="SSF53335">
    <property type="entry name" value="S-adenosyl-L-methionine-dependent methyltransferases"/>
    <property type="match status" value="1"/>
</dbReference>
<dbReference type="Proteomes" id="UP000319209">
    <property type="component" value="Chromosome"/>
</dbReference>
<dbReference type="KEGG" id="fop:FNB79_00385"/>
<dbReference type="EMBL" id="CP041637">
    <property type="protein sequence ID" value="QDO92507.1"/>
    <property type="molecule type" value="Genomic_DNA"/>
</dbReference>
<dbReference type="PANTHER" id="PTHR43861:SF1">
    <property type="entry name" value="TRANS-ACONITATE 2-METHYLTRANSFERASE"/>
    <property type="match status" value="1"/>
</dbReference>